<feature type="compositionally biased region" description="Polar residues" evidence="1">
    <location>
        <begin position="218"/>
        <end position="230"/>
    </location>
</feature>
<organism evidence="2 3">
    <name type="scientific">Mikania micrantha</name>
    <name type="common">bitter vine</name>
    <dbReference type="NCBI Taxonomy" id="192012"/>
    <lineage>
        <taxon>Eukaryota</taxon>
        <taxon>Viridiplantae</taxon>
        <taxon>Streptophyta</taxon>
        <taxon>Embryophyta</taxon>
        <taxon>Tracheophyta</taxon>
        <taxon>Spermatophyta</taxon>
        <taxon>Magnoliopsida</taxon>
        <taxon>eudicotyledons</taxon>
        <taxon>Gunneridae</taxon>
        <taxon>Pentapetalae</taxon>
        <taxon>asterids</taxon>
        <taxon>campanulids</taxon>
        <taxon>Asterales</taxon>
        <taxon>Asteraceae</taxon>
        <taxon>Asteroideae</taxon>
        <taxon>Heliantheae alliance</taxon>
        <taxon>Eupatorieae</taxon>
        <taxon>Mikania</taxon>
    </lineage>
</organism>
<evidence type="ECO:0000256" key="1">
    <source>
        <dbReference type="SAM" id="MobiDB-lite"/>
    </source>
</evidence>
<dbReference type="PANTHER" id="PTHR45023">
    <property type="match status" value="1"/>
</dbReference>
<feature type="region of interest" description="Disordered" evidence="1">
    <location>
        <begin position="186"/>
        <end position="245"/>
    </location>
</feature>
<reference evidence="2 3" key="1">
    <citation type="submission" date="2019-05" db="EMBL/GenBank/DDBJ databases">
        <title>Mikania micrantha, genome provides insights into the molecular mechanism of rapid growth.</title>
        <authorList>
            <person name="Liu B."/>
        </authorList>
    </citation>
    <scope>NUCLEOTIDE SEQUENCE [LARGE SCALE GENOMIC DNA]</scope>
    <source>
        <strain evidence="2">NLD-2019</strain>
        <tissue evidence="2">Leaf</tissue>
    </source>
</reference>
<dbReference type="Proteomes" id="UP000326396">
    <property type="component" value="Linkage Group LG5"/>
</dbReference>
<proteinExistence type="predicted"/>
<dbReference type="PANTHER" id="PTHR45023:SF4">
    <property type="entry name" value="GLYCINE-RICH PROTEIN-RELATED"/>
    <property type="match status" value="1"/>
</dbReference>
<dbReference type="EMBL" id="SZYD01000015">
    <property type="protein sequence ID" value="KAD3641762.1"/>
    <property type="molecule type" value="Genomic_DNA"/>
</dbReference>
<evidence type="ECO:0000313" key="3">
    <source>
        <dbReference type="Proteomes" id="UP000326396"/>
    </source>
</evidence>
<gene>
    <name evidence="2" type="ORF">E3N88_30986</name>
</gene>
<keyword evidence="3" id="KW-1185">Reference proteome</keyword>
<evidence type="ECO:0000313" key="2">
    <source>
        <dbReference type="EMBL" id="KAD3641762.1"/>
    </source>
</evidence>
<evidence type="ECO:0008006" key="4">
    <source>
        <dbReference type="Google" id="ProtNLM"/>
    </source>
</evidence>
<sequence length="322" mass="37389">MDPSFPNFFLNLGNSQEYPNTQYFENSQFFLNPSQVHVTESSQALQNTDKQARTNKWDAAEDVALMSAWCLVSTNRVHGKNQKKTSLWAEVKKLYDETQAENPEKLDRRNEDQMKGRFKRLNQNAQKWVSACQEAYRRGRSGMSQKNIESEAHKIYEQDGNKFNDIVVFNEVMCKHPKWALELHHDTTRSRPECESENVESGGSTKRSRTTEEGDYSNPETPNSGGSTIQRPIGRDTTKKKGKGKISSEFFDEIRALRLTRDNEVEVMNKRVELELQKEQKKDERNLKKMQLLHLNTLLKKENLSADEENMKRILIAKFYGN</sequence>
<accession>A0A5N6MNZ7</accession>
<dbReference type="AlphaFoldDB" id="A0A5N6MNZ7"/>
<name>A0A5N6MNZ7_9ASTR</name>
<comment type="caution">
    <text evidence="2">The sequence shown here is derived from an EMBL/GenBank/DDBJ whole genome shotgun (WGS) entry which is preliminary data.</text>
</comment>
<dbReference type="OrthoDB" id="1698062at2759"/>
<protein>
    <recommendedName>
        <fullName evidence="4">No apical meristem-associated C-terminal domain-containing protein</fullName>
    </recommendedName>
</protein>